<dbReference type="GO" id="GO:0003676">
    <property type="term" value="F:nucleic acid binding"/>
    <property type="evidence" value="ECO:0007669"/>
    <property type="project" value="InterPro"/>
</dbReference>
<name>A0A5A5TGS0_9CHLR</name>
<organism evidence="2 3">
    <name type="scientific">Dictyobacter arantiisoli</name>
    <dbReference type="NCBI Taxonomy" id="2014874"/>
    <lineage>
        <taxon>Bacteria</taxon>
        <taxon>Bacillati</taxon>
        <taxon>Chloroflexota</taxon>
        <taxon>Ktedonobacteria</taxon>
        <taxon>Ktedonobacterales</taxon>
        <taxon>Dictyobacteraceae</taxon>
        <taxon>Dictyobacter</taxon>
    </lineage>
</organism>
<sequence>MRLDNASDVQTVVGKLCQFLGTSLVVGHNIRAFDAVELEGMGVRIEQDHILDTLFLARLFHPDSLYHHLGIVCQKYGVEVVQDELHSALPDAQATYKLLLAMGKRLFQREDALVTGIRALVAPGSAFDQVILQPWGIPADPMLTWKLVPTPSLPDVITPLRGNVSSPAMQKALRGKADILIEHDDFDVRYIESLSDNEHSLVTVHSYQRIERALATYSQLRNVYVLPNPATVLCPEHLYNVILAEPVQEKKLQLFCLYQASHNHDAAILYPFRFPQQAQQEPVIRELRQQLYEACCSYETKDHPVHCEASAVMQSVLDRYPLLLSTHENLIHHKQSLPATTIVVDDLADLQMHLAEYCAIYCTSDQLRSLLSLDAEKRVLELFEAQINAWASVYAPDAGYRERLPFASFIPYLKKTSDAQQEPLLSQLQKTGKQGAAIAKILQDFCEQALKKAPSPAYLHAFWIDVWFDEESKAIQQWKICGVSQDLRTIFQEYYWKPYKFHVLAGTALVLGKSQTQFLQQYFSFPEGLPFRRDPRSPKRVYLPHLFMLVSKLPICYT</sequence>
<dbReference type="OrthoDB" id="9804290at2"/>
<dbReference type="CDD" id="cd06127">
    <property type="entry name" value="DEDDh"/>
    <property type="match status" value="1"/>
</dbReference>
<dbReference type="AlphaFoldDB" id="A0A5A5TGS0"/>
<dbReference type="Pfam" id="PF00929">
    <property type="entry name" value="RNase_T"/>
    <property type="match status" value="1"/>
</dbReference>
<evidence type="ECO:0000313" key="3">
    <source>
        <dbReference type="Proteomes" id="UP000322530"/>
    </source>
</evidence>
<dbReference type="InterPro" id="IPR012337">
    <property type="entry name" value="RNaseH-like_sf"/>
</dbReference>
<proteinExistence type="predicted"/>
<dbReference type="SUPFAM" id="SSF53098">
    <property type="entry name" value="Ribonuclease H-like"/>
    <property type="match status" value="1"/>
</dbReference>
<dbReference type="GO" id="GO:0004527">
    <property type="term" value="F:exonuclease activity"/>
    <property type="evidence" value="ECO:0007669"/>
    <property type="project" value="UniProtKB-ARBA"/>
</dbReference>
<dbReference type="InterPro" id="IPR013520">
    <property type="entry name" value="Ribonucl_H"/>
</dbReference>
<comment type="caution">
    <text evidence="2">The sequence shown here is derived from an EMBL/GenBank/DDBJ whole genome shotgun (WGS) entry which is preliminary data.</text>
</comment>
<dbReference type="InterPro" id="IPR036397">
    <property type="entry name" value="RNaseH_sf"/>
</dbReference>
<accession>A0A5A5TGS0</accession>
<protein>
    <recommendedName>
        <fullName evidence="1">Exonuclease domain-containing protein</fullName>
    </recommendedName>
</protein>
<keyword evidence="3" id="KW-1185">Reference proteome</keyword>
<dbReference type="Gene3D" id="3.30.420.10">
    <property type="entry name" value="Ribonuclease H-like superfamily/Ribonuclease H"/>
    <property type="match status" value="1"/>
</dbReference>
<dbReference type="RefSeq" id="WP_149403432.1">
    <property type="nucleotide sequence ID" value="NZ_BIXY01000074.1"/>
</dbReference>
<dbReference type="EMBL" id="BIXY01000074">
    <property type="protein sequence ID" value="GCF10557.1"/>
    <property type="molecule type" value="Genomic_DNA"/>
</dbReference>
<gene>
    <name evidence="2" type="ORF">KDI_41210</name>
</gene>
<dbReference type="Proteomes" id="UP000322530">
    <property type="component" value="Unassembled WGS sequence"/>
</dbReference>
<feature type="domain" description="Exonuclease" evidence="1">
    <location>
        <begin position="3"/>
        <end position="99"/>
    </location>
</feature>
<reference evidence="2 3" key="1">
    <citation type="submission" date="2019-01" db="EMBL/GenBank/DDBJ databases">
        <title>Draft genome sequence of Dictyobacter sp. Uno17.</title>
        <authorList>
            <person name="Wang C.M."/>
            <person name="Zheng Y."/>
            <person name="Sakai Y."/>
            <person name="Abe K."/>
            <person name="Yokota A."/>
            <person name="Yabe S."/>
        </authorList>
    </citation>
    <scope>NUCLEOTIDE SEQUENCE [LARGE SCALE GENOMIC DNA]</scope>
    <source>
        <strain evidence="2 3">Uno17</strain>
    </source>
</reference>
<evidence type="ECO:0000313" key="2">
    <source>
        <dbReference type="EMBL" id="GCF10557.1"/>
    </source>
</evidence>
<evidence type="ECO:0000259" key="1">
    <source>
        <dbReference type="Pfam" id="PF00929"/>
    </source>
</evidence>